<evidence type="ECO:0000259" key="5">
    <source>
        <dbReference type="Pfam" id="PF18741"/>
    </source>
</evidence>
<proteinExistence type="predicted"/>
<dbReference type="PANTHER" id="PTHR10887">
    <property type="entry name" value="DNA2/NAM7 HELICASE FAMILY"/>
    <property type="match status" value="1"/>
</dbReference>
<dbReference type="FunFam" id="3.40.50.300:FF:002063">
    <property type="entry name" value="DNA helicase related protein"/>
    <property type="match status" value="1"/>
</dbReference>
<dbReference type="InterPro" id="IPR027417">
    <property type="entry name" value="P-loop_NTPase"/>
</dbReference>
<keyword evidence="6" id="KW-0067">ATP-binding</keyword>
<feature type="region of interest" description="Disordered" evidence="1">
    <location>
        <begin position="1769"/>
        <end position="1803"/>
    </location>
</feature>
<dbReference type="Pfam" id="PF18741">
    <property type="entry name" value="MTES_1575"/>
    <property type="match status" value="1"/>
</dbReference>
<dbReference type="InterPro" id="IPR025103">
    <property type="entry name" value="DUF4011"/>
</dbReference>
<dbReference type="InterPro" id="IPR047187">
    <property type="entry name" value="SF1_C_Upf1"/>
</dbReference>
<dbReference type="SUPFAM" id="SSF52980">
    <property type="entry name" value="Restriction endonuclease-like"/>
    <property type="match status" value="1"/>
</dbReference>
<dbReference type="FunFam" id="3.40.960.10:FF:000002">
    <property type="entry name" value="DNA helicase related protein"/>
    <property type="match status" value="1"/>
</dbReference>
<dbReference type="BioCyc" id="RPAL652103:RPDX1_RS21015-MONOMER"/>
<evidence type="ECO:0000259" key="3">
    <source>
        <dbReference type="Pfam" id="PF13086"/>
    </source>
</evidence>
<dbReference type="InterPro" id="IPR041679">
    <property type="entry name" value="DNA2/NAM7-like_C"/>
</dbReference>
<feature type="domain" description="DNA2/NAM7 helicase-like C-terminal" evidence="4">
    <location>
        <begin position="1392"/>
        <end position="1586"/>
    </location>
</feature>
<dbReference type="KEGG" id="rpx:Rpdx1_4255"/>
<feature type="domain" description="DNA2/NAM7 helicase helicase" evidence="3">
    <location>
        <begin position="687"/>
        <end position="752"/>
    </location>
</feature>
<keyword evidence="6" id="KW-0347">Helicase</keyword>
<dbReference type="Pfam" id="PF11784">
    <property type="entry name" value="DUF3320"/>
    <property type="match status" value="1"/>
</dbReference>
<dbReference type="STRING" id="652103.Rpdx1_4255"/>
<dbReference type="GO" id="GO:0004386">
    <property type="term" value="F:helicase activity"/>
    <property type="evidence" value="ECO:0007669"/>
    <property type="project" value="UniProtKB-KW"/>
</dbReference>
<evidence type="ECO:0000256" key="1">
    <source>
        <dbReference type="SAM" id="MobiDB-lite"/>
    </source>
</evidence>
<dbReference type="PANTHER" id="PTHR10887:SF495">
    <property type="entry name" value="HELICASE SENATAXIN ISOFORM X1-RELATED"/>
    <property type="match status" value="1"/>
</dbReference>
<accession>E6VM74</accession>
<dbReference type="CDD" id="cd18808">
    <property type="entry name" value="SF1_C_Upf1"/>
    <property type="match status" value="1"/>
</dbReference>
<dbReference type="Gene3D" id="3.40.960.10">
    <property type="entry name" value="VSR Endonuclease"/>
    <property type="match status" value="1"/>
</dbReference>
<dbReference type="InterPro" id="IPR049468">
    <property type="entry name" value="Restrct_endonuc-II-like_dom"/>
</dbReference>
<evidence type="ECO:0000313" key="7">
    <source>
        <dbReference type="Proteomes" id="UP000001402"/>
    </source>
</evidence>
<dbReference type="Pfam" id="PF13086">
    <property type="entry name" value="AAA_11"/>
    <property type="match status" value="2"/>
</dbReference>
<gene>
    <name evidence="6" type="ordered locus">Rpdx1_4255</name>
</gene>
<dbReference type="Gene3D" id="3.40.50.300">
    <property type="entry name" value="P-loop containing nucleotide triphosphate hydrolases"/>
    <property type="match status" value="3"/>
</dbReference>
<dbReference type="EMBL" id="CP002418">
    <property type="protein sequence ID" value="ADU45807.1"/>
    <property type="molecule type" value="Genomic_DNA"/>
</dbReference>
<sequence>MTSEGDLADPAAENVCSRAQAAAIEIVANLAEKFTFASHQNSIPVIRAISIANASPDPIENLRLELTSSPAFLRAKTWTIDRVFAGDNHALGDRRVDLDPSYLAGLDEAEAGDIRLRLLQADAVVAETIVPVRLLARDEWGGVSDMAQLLPAFVMPNDPAIHRVLRSAAERLASHGHSSALDGYQSNDPKRAYMLAAAVYSAIAALGIHYAEPPASFERRGQKIRGPSKLIQDQLGTCLDFTLLFAAALEAVGLNAVTVLLDGHAFAGVWLVKRTLPNTIEGDVSELRKAIAAHELVVFETTGVTHRPAMTFEQARKVGEDKLKEDSPQAFAAAVDVARSRSSGILPLASHAPRMETAADETDTPAELPLPAEPDILMPTDLADEKPTTPEGRIERWRSRLLDLSLRNRLLNFSEGKRAIPFLCPDVADLEDRLAEGTAIKIISLPQQNPLGDRDPSLHRDRRGDDLHRTFAAEALKRDELSSKLEAKELSARLTDLYRQARNDLTEGGTNTLYLAVGILKWKKTPTDERVYRAPLLLLPVKLERSGASDRFRLKFHEDEPQLNATLLQFLKRDFDLSLPDFRGGLPQDDKGIDVSKVLDSIRRAVRDVPGFEVVDDIALSTFSFAKYLMWKDLTDRVAALRQNRVVKHLIDNPDRILDGADQPFPDAADIDRQFASADLVLPLPADSSQIAACLAAAQGRDFVIIGPPGTGKSQTIANMIAMCLAAGKTVLFVAEKTAALDVVYRRLREHRLGDHCLELHSSKADRKHFFGQLKNSWEKRAAKRETEWVTLNHRLQIRRDELNAYVDALHRQSPNGLTPYAAIGIATLGQDDYAPKFEWPSKNAHDAQGYRELEDLATELGRTYSAVKVRPVLRLLHVEEWTNAWQEKLLGAARALATAAAAAHAALTAISPRLGLDNLKDCRADGLKYFAELAKDLIATSGEDHTIILHRDFSALARALAELETAISAYRHSETKLSARYAPDTVARIPIADIERDWHEAKAAMWPKSWLGTRRVKRLLGSYAGTKTADPGTDIGLLRDLQARLQSIRGNAVAETPLAFNGLDTDCKALTNHLEKAERLRTSLVQLGEFAGDVQRVAASIAANLKGQVNQPQLSAAKDYLARYHELQECIVGFEAIAGVPLEREHEDCLGTIVRQMDEIQQARSLFRDWSSWCSVRKRAIARGLLPLVEDIENGAVPTDRSVSAFRLGYARWWLPLAIDDSKELRSFRRFAHENAVEDFRAVDDLVRAHASDKIVSTLAHGLPASEAVPRQSELGQLRHQMGLKRPSRSIREMIAAMPESFSRLAPCVLMSPLSIAQYLPPDQALFDIVIFDEASQIATWDAVGAIARGRQTIIVGDPKQLPPTNFFGRADDQDDSVPEFDRDLESILDETRASGLPVRHLRWHYRSRHESLIAFSNWHYYDNHLVTFPSPVTEDRAVSLNLVPTGIYDRGKSRTNREEARAIAADIRIKLKSWLALPEAERPTIGVITFNAQQQALIQDLLDEVCRAEPDLEWFFSDDRIEPVIVKNLENIQGDERDVIYFSITFCRDAAGKLPMNFGAINNDGGERRLNVAVTRARTELRVFSGIRADDIDLDRSKAVGVRHLKAFLDYASRGAIALPAQDEGSLGGVESPFEQAVATALQARGWQVATQVGVSGFRIDLGIRHPDHAGLYLAGIECDGATYHSSATARDRDKVREQVLRGLGWNILRIWSTDWWFSAADAIERIHAALNDLLAASRSDGAATANSDNSESETETDFPEGIDLVASTPAPQQAGSPADGDNEASGGTESPVPRPPAGSAGEVRIASLAPFPEVRATFRIVDLSGFKAEAERFFEFSYRPTIEAMIDAVMAAEAPVREDVLAQRIARAHGWSRTGARIRDQVSRHLENYHRTDETPGSFLWLPGTVAERLAFRRPHGPDHRRPLAEIALAELVDFILTHAHALDEDDPPLVYARLLDIERLAAPSRERLQEAIENARASSL</sequence>
<dbReference type="Pfam" id="PF13195">
    <property type="entry name" value="DUF4011"/>
    <property type="match status" value="1"/>
</dbReference>
<organism evidence="6 7">
    <name type="scientific">Rhodopseudomonas palustris (strain DX-1)</name>
    <dbReference type="NCBI Taxonomy" id="652103"/>
    <lineage>
        <taxon>Bacteria</taxon>
        <taxon>Pseudomonadati</taxon>
        <taxon>Pseudomonadota</taxon>
        <taxon>Alphaproteobacteria</taxon>
        <taxon>Hyphomicrobiales</taxon>
        <taxon>Nitrobacteraceae</taxon>
        <taxon>Rhodopseudomonas</taxon>
    </lineage>
</organism>
<dbReference type="InterPro" id="IPR041677">
    <property type="entry name" value="DNA2/NAM7_AAA_11"/>
</dbReference>
<dbReference type="HOGENOM" id="CLU_000788_0_1_5"/>
<dbReference type="InterPro" id="IPR021754">
    <property type="entry name" value="DUF3320"/>
</dbReference>
<keyword evidence="6" id="KW-0547">Nucleotide-binding</keyword>
<evidence type="ECO:0000259" key="4">
    <source>
        <dbReference type="Pfam" id="PF13087"/>
    </source>
</evidence>
<dbReference type="eggNOG" id="COG1112">
    <property type="taxonomic scope" value="Bacteria"/>
</dbReference>
<dbReference type="InterPro" id="IPR045055">
    <property type="entry name" value="DNA2/NAM7-like"/>
</dbReference>
<evidence type="ECO:0000313" key="6">
    <source>
        <dbReference type="EMBL" id="ADU45807.1"/>
    </source>
</evidence>
<feature type="domain" description="DUF3320" evidence="2">
    <location>
        <begin position="1835"/>
        <end position="1883"/>
    </location>
</feature>
<feature type="domain" description="Restriction endonuclease type II-like" evidence="5">
    <location>
        <begin position="1636"/>
        <end position="1733"/>
    </location>
</feature>
<name>E6VM74_RHOPX</name>
<keyword evidence="6" id="KW-0378">Hydrolase</keyword>
<dbReference type="SUPFAM" id="SSF52540">
    <property type="entry name" value="P-loop containing nucleoside triphosphate hydrolases"/>
    <property type="match status" value="1"/>
</dbReference>
<dbReference type="InterPro" id="IPR011335">
    <property type="entry name" value="Restrct_endonuc-II-like"/>
</dbReference>
<evidence type="ECO:0000259" key="2">
    <source>
        <dbReference type="Pfam" id="PF11784"/>
    </source>
</evidence>
<dbReference type="Pfam" id="PF13087">
    <property type="entry name" value="AAA_12"/>
    <property type="match status" value="1"/>
</dbReference>
<protein>
    <submittedName>
        <fullName evidence="6">Putative DNA helicase</fullName>
    </submittedName>
</protein>
<reference evidence="6" key="1">
    <citation type="submission" date="2010-12" db="EMBL/GenBank/DDBJ databases">
        <title>Complete sequence of Rhodopseudomonas palustris DX-1.</title>
        <authorList>
            <consortium name="US DOE Joint Genome Institute"/>
            <person name="Lucas S."/>
            <person name="Copeland A."/>
            <person name="Lapidus A."/>
            <person name="Cheng J.-F."/>
            <person name="Goodwin L."/>
            <person name="Pitluck S."/>
            <person name="Misra M."/>
            <person name="Chertkov O."/>
            <person name="Detter J.C."/>
            <person name="Han C."/>
            <person name="Tapia R."/>
            <person name="Land M."/>
            <person name="Hauser L."/>
            <person name="Kyrpides N."/>
            <person name="Ivanova N."/>
            <person name="Ovchinnikova G."/>
            <person name="Logan B."/>
            <person name="Oda Y."/>
            <person name="Harwood C."/>
            <person name="Woyke T."/>
        </authorList>
    </citation>
    <scope>NUCLEOTIDE SEQUENCE [LARGE SCALE GENOMIC DNA]</scope>
    <source>
        <strain evidence="6">DX-1</strain>
    </source>
</reference>
<dbReference type="Proteomes" id="UP000001402">
    <property type="component" value="Chromosome"/>
</dbReference>
<dbReference type="OrthoDB" id="9757917at2"/>
<feature type="domain" description="DNA2/NAM7 helicase helicase" evidence="3">
    <location>
        <begin position="1290"/>
        <end position="1366"/>
    </location>
</feature>
<dbReference type="eggNOG" id="COG2852">
    <property type="taxonomic scope" value="Bacteria"/>
</dbReference>